<keyword evidence="6" id="KW-0406">Ion transport</keyword>
<evidence type="ECO:0008006" key="11">
    <source>
        <dbReference type="Google" id="ProtNLM"/>
    </source>
</evidence>
<evidence type="ECO:0000256" key="4">
    <source>
        <dbReference type="ARBA" id="ARBA00022692"/>
    </source>
</evidence>
<feature type="transmembrane region" description="Helical" evidence="8">
    <location>
        <begin position="301"/>
        <end position="331"/>
    </location>
</feature>
<reference evidence="9 10" key="1">
    <citation type="submission" date="2020-01" db="EMBL/GenBank/DDBJ databases">
        <title>Ponticoccus aerotolerans gen. nov., sp. nov., an anaerobic bacterium and proposal of Ponticoccusceae fam. nov., Ponticoccusles ord. nov. and Ponticoccuse classis nov. in the phylum Kiritimatiellaeota.</title>
        <authorList>
            <person name="Zhou L.Y."/>
            <person name="Du Z.J."/>
        </authorList>
    </citation>
    <scope>NUCLEOTIDE SEQUENCE [LARGE SCALE GENOMIC DNA]</scope>
    <source>
        <strain evidence="9 10">S-5007</strain>
    </source>
</reference>
<evidence type="ECO:0000256" key="1">
    <source>
        <dbReference type="ARBA" id="ARBA00004141"/>
    </source>
</evidence>
<evidence type="ECO:0000256" key="2">
    <source>
        <dbReference type="ARBA" id="ARBA00009904"/>
    </source>
</evidence>
<organism evidence="9 10">
    <name type="scientific">Tichowtungia aerotolerans</name>
    <dbReference type="NCBI Taxonomy" id="2697043"/>
    <lineage>
        <taxon>Bacteria</taxon>
        <taxon>Pseudomonadati</taxon>
        <taxon>Kiritimatiellota</taxon>
        <taxon>Tichowtungiia</taxon>
        <taxon>Tichowtungiales</taxon>
        <taxon>Tichowtungiaceae</taxon>
        <taxon>Tichowtungia</taxon>
    </lineage>
</organism>
<feature type="transmembrane region" description="Helical" evidence="8">
    <location>
        <begin position="460"/>
        <end position="482"/>
    </location>
</feature>
<accession>A0A6P1M9H0</accession>
<comment type="subcellular location">
    <subcellularLocation>
        <location evidence="1">Membrane</location>
        <topology evidence="1">Multi-pass membrane protein</topology>
    </subcellularLocation>
</comment>
<evidence type="ECO:0000313" key="10">
    <source>
        <dbReference type="Proteomes" id="UP000464954"/>
    </source>
</evidence>
<dbReference type="GO" id="GO:0033179">
    <property type="term" value="C:proton-transporting V-type ATPase, V0 domain"/>
    <property type="evidence" value="ECO:0007669"/>
    <property type="project" value="InterPro"/>
</dbReference>
<proteinExistence type="inferred from homology"/>
<dbReference type="GO" id="GO:0051117">
    <property type="term" value="F:ATPase binding"/>
    <property type="evidence" value="ECO:0007669"/>
    <property type="project" value="TreeGrafter"/>
</dbReference>
<dbReference type="AlphaFoldDB" id="A0A6P1M9H0"/>
<dbReference type="GO" id="GO:0007035">
    <property type="term" value="P:vacuolar acidification"/>
    <property type="evidence" value="ECO:0007669"/>
    <property type="project" value="TreeGrafter"/>
</dbReference>
<keyword evidence="10" id="KW-1185">Reference proteome</keyword>
<dbReference type="KEGG" id="taer:GT409_06980"/>
<feature type="transmembrane region" description="Helical" evidence="8">
    <location>
        <begin position="402"/>
        <end position="423"/>
    </location>
</feature>
<dbReference type="EMBL" id="CP047593">
    <property type="protein sequence ID" value="QHI69204.1"/>
    <property type="molecule type" value="Genomic_DNA"/>
</dbReference>
<keyword evidence="3" id="KW-0813">Transport</keyword>
<dbReference type="GO" id="GO:0016471">
    <property type="term" value="C:vacuolar proton-transporting V-type ATPase complex"/>
    <property type="evidence" value="ECO:0007669"/>
    <property type="project" value="TreeGrafter"/>
</dbReference>
<evidence type="ECO:0000256" key="3">
    <source>
        <dbReference type="ARBA" id="ARBA00022448"/>
    </source>
</evidence>
<evidence type="ECO:0000256" key="6">
    <source>
        <dbReference type="ARBA" id="ARBA00023065"/>
    </source>
</evidence>
<keyword evidence="7 8" id="KW-0472">Membrane</keyword>
<feature type="transmembrane region" description="Helical" evidence="8">
    <location>
        <begin position="503"/>
        <end position="523"/>
    </location>
</feature>
<dbReference type="Proteomes" id="UP000464954">
    <property type="component" value="Chromosome"/>
</dbReference>
<feature type="transmembrane region" description="Helical" evidence="8">
    <location>
        <begin position="435"/>
        <end position="454"/>
    </location>
</feature>
<evidence type="ECO:0000313" key="9">
    <source>
        <dbReference type="EMBL" id="QHI69204.1"/>
    </source>
</evidence>
<feature type="transmembrane region" description="Helical" evidence="8">
    <location>
        <begin position="535"/>
        <end position="561"/>
    </location>
</feature>
<keyword evidence="5 8" id="KW-1133">Transmembrane helix</keyword>
<dbReference type="RefSeq" id="WP_160628301.1">
    <property type="nucleotide sequence ID" value="NZ_CP047593.1"/>
</dbReference>
<dbReference type="GO" id="GO:0046961">
    <property type="term" value="F:proton-transporting ATPase activity, rotational mechanism"/>
    <property type="evidence" value="ECO:0007669"/>
    <property type="project" value="InterPro"/>
</dbReference>
<sequence length="594" mass="65157">MKKMTLLCTRVSREATLDSLRDLGVVHLQHVNSPEGEGLDQARHHFEYLRRALEVLPKHPHTSPSGKSAHDVVEEVWKLIHRKQSLAEKIELLEIERKRYELFGTFDVDDILALREQGVQVKLLTAPIKQLPEQPEGATLVELGRDRTSAYFVLISREPGGIEAEELPLPECSANGMARHIEGLQQELAEVEEGFSAYVGDHDAVAAIAGEAEDHVVWLEARNGMGLEEDVTYLRGFFPAERETELRTAAEKQGWAVLVEEPAEEDEVPTLLRNPKWVSPIKAVLNMIGVIPGYKELDVSALFLIFLSIFFAFLIGDAGYGLLFIVLTLFGKRKLKGNEAAQPALNLLMLMSTACVVFGVLTGNYFGIMLESLPAPLAGLSSDYLTGKTAGGWNSDLAANHVMFVCFALGTLHLTLAHGWNLIRKINSWEALTDLGWLCSTWSLFSVVLQMVLYMELPSWIITVQMPLLGAGVVLIIISLVLTKSYFGLVTLALDVINNFVDIISYVRLYAVGAASLAIAQAFNGMAMDIGFSGLGALGAAGILFAGHALNIILGAMGVMVHGIRLNTLEFSGHAGVEWAGIQFNPFRKKKETL</sequence>
<dbReference type="PANTHER" id="PTHR11629">
    <property type="entry name" value="VACUOLAR PROTON ATPASES"/>
    <property type="match status" value="1"/>
</dbReference>
<gene>
    <name evidence="9" type="ORF">GT409_06980</name>
</gene>
<evidence type="ECO:0000256" key="5">
    <source>
        <dbReference type="ARBA" id="ARBA00022989"/>
    </source>
</evidence>
<evidence type="ECO:0000256" key="8">
    <source>
        <dbReference type="SAM" id="Phobius"/>
    </source>
</evidence>
<keyword evidence="4 8" id="KW-0812">Transmembrane</keyword>
<feature type="transmembrane region" description="Helical" evidence="8">
    <location>
        <begin position="343"/>
        <end position="366"/>
    </location>
</feature>
<dbReference type="InterPro" id="IPR002490">
    <property type="entry name" value="V-ATPase_116kDa_su"/>
</dbReference>
<evidence type="ECO:0000256" key="7">
    <source>
        <dbReference type="ARBA" id="ARBA00023136"/>
    </source>
</evidence>
<protein>
    <recommendedName>
        <fullName evidence="11">V-type ATP synthase subunit I</fullName>
    </recommendedName>
</protein>
<name>A0A6P1M9H0_9BACT</name>
<comment type="similarity">
    <text evidence="2">Belongs to the V-ATPase 116 kDa subunit family.</text>
</comment>
<dbReference type="PANTHER" id="PTHR11629:SF63">
    <property type="entry name" value="V-TYPE PROTON ATPASE SUBUNIT A"/>
    <property type="match status" value="1"/>
</dbReference>